<reference evidence="1 2" key="1">
    <citation type="journal article" date="2018" name="PLoS Genet.">
        <title>Population sequencing reveals clonal diversity and ancestral inbreeding in the grapevine cultivar Chardonnay.</title>
        <authorList>
            <person name="Roach M.J."/>
            <person name="Johnson D.L."/>
            <person name="Bohlmann J."/>
            <person name="van Vuuren H.J."/>
            <person name="Jones S.J."/>
            <person name="Pretorius I.S."/>
            <person name="Schmidt S.A."/>
            <person name="Borneman A.R."/>
        </authorList>
    </citation>
    <scope>NUCLEOTIDE SEQUENCE [LARGE SCALE GENOMIC DNA]</scope>
    <source>
        <strain evidence="2">cv. Chardonnay</strain>
        <tissue evidence="1">Leaf</tissue>
    </source>
</reference>
<dbReference type="EMBL" id="QGNW01000687">
    <property type="protein sequence ID" value="RVW65543.1"/>
    <property type="molecule type" value="Genomic_DNA"/>
</dbReference>
<name>A0A438G004_VITVI</name>
<evidence type="ECO:0000313" key="2">
    <source>
        <dbReference type="Proteomes" id="UP000288805"/>
    </source>
</evidence>
<protein>
    <submittedName>
        <fullName evidence="1">Beta carbonic anhydrase 5, chloroplastic</fullName>
    </submittedName>
</protein>
<evidence type="ECO:0000313" key="1">
    <source>
        <dbReference type="EMBL" id="RVW65543.1"/>
    </source>
</evidence>
<comment type="caution">
    <text evidence="1">The sequence shown here is derived from an EMBL/GenBank/DDBJ whole genome shotgun (WGS) entry which is preliminary data.</text>
</comment>
<sequence>MHYFYSLIFTGINQPLLAEPANVSMDRRQRRKGLLSIHGGYYDFLNCTFEKWTIDFKRSSIEKEGPKCLVKNRAFWC</sequence>
<dbReference type="Proteomes" id="UP000288805">
    <property type="component" value="Unassembled WGS sequence"/>
</dbReference>
<dbReference type="AlphaFoldDB" id="A0A438G004"/>
<gene>
    <name evidence="1" type="primary">BCA5_1</name>
    <name evidence="1" type="ORF">CK203_033126</name>
</gene>
<organism evidence="1 2">
    <name type="scientific">Vitis vinifera</name>
    <name type="common">Grape</name>
    <dbReference type="NCBI Taxonomy" id="29760"/>
    <lineage>
        <taxon>Eukaryota</taxon>
        <taxon>Viridiplantae</taxon>
        <taxon>Streptophyta</taxon>
        <taxon>Embryophyta</taxon>
        <taxon>Tracheophyta</taxon>
        <taxon>Spermatophyta</taxon>
        <taxon>Magnoliopsida</taxon>
        <taxon>eudicotyledons</taxon>
        <taxon>Gunneridae</taxon>
        <taxon>Pentapetalae</taxon>
        <taxon>rosids</taxon>
        <taxon>Vitales</taxon>
        <taxon>Vitaceae</taxon>
        <taxon>Viteae</taxon>
        <taxon>Vitis</taxon>
    </lineage>
</organism>
<accession>A0A438G004</accession>
<proteinExistence type="predicted"/>